<reference evidence="2" key="1">
    <citation type="journal article" date="2017" name="Nat. Ecol. Evol.">
        <title>Genome expansion and lineage-specific genetic innovations in the forest pathogenic fungi Armillaria.</title>
        <authorList>
            <person name="Sipos G."/>
            <person name="Prasanna A.N."/>
            <person name="Walter M.C."/>
            <person name="O'Connor E."/>
            <person name="Balint B."/>
            <person name="Krizsan K."/>
            <person name="Kiss B."/>
            <person name="Hess J."/>
            <person name="Varga T."/>
            <person name="Slot J."/>
            <person name="Riley R."/>
            <person name="Boka B."/>
            <person name="Rigling D."/>
            <person name="Barry K."/>
            <person name="Lee J."/>
            <person name="Mihaltcheva S."/>
            <person name="LaButti K."/>
            <person name="Lipzen A."/>
            <person name="Waldron R."/>
            <person name="Moloney N.M."/>
            <person name="Sperisen C."/>
            <person name="Kredics L."/>
            <person name="Vagvoelgyi C."/>
            <person name="Patrignani A."/>
            <person name="Fitzpatrick D."/>
            <person name="Nagy I."/>
            <person name="Doyle S."/>
            <person name="Anderson J.B."/>
            <person name="Grigoriev I.V."/>
            <person name="Gueldener U."/>
            <person name="Muensterkoetter M."/>
            <person name="Nagy L.G."/>
        </authorList>
    </citation>
    <scope>NUCLEOTIDE SEQUENCE [LARGE SCALE GENOMIC DNA]</scope>
    <source>
        <strain evidence="2">Ar21-2</strain>
    </source>
</reference>
<organism evidence="1 2">
    <name type="scientific">Armillaria gallica</name>
    <name type="common">Bulbous honey fungus</name>
    <name type="synonym">Armillaria bulbosa</name>
    <dbReference type="NCBI Taxonomy" id="47427"/>
    <lineage>
        <taxon>Eukaryota</taxon>
        <taxon>Fungi</taxon>
        <taxon>Dikarya</taxon>
        <taxon>Basidiomycota</taxon>
        <taxon>Agaricomycotina</taxon>
        <taxon>Agaricomycetes</taxon>
        <taxon>Agaricomycetidae</taxon>
        <taxon>Agaricales</taxon>
        <taxon>Marasmiineae</taxon>
        <taxon>Physalacriaceae</taxon>
        <taxon>Armillaria</taxon>
    </lineage>
</organism>
<dbReference type="InParanoid" id="A0A2H3EAG1"/>
<evidence type="ECO:0000313" key="1">
    <source>
        <dbReference type="EMBL" id="PBK98357.1"/>
    </source>
</evidence>
<evidence type="ECO:0000313" key="2">
    <source>
        <dbReference type="Proteomes" id="UP000217790"/>
    </source>
</evidence>
<protein>
    <recommendedName>
        <fullName evidence="3">Fungal N-terminal domain-containing protein</fullName>
    </recommendedName>
</protein>
<dbReference type="OrthoDB" id="448455at2759"/>
<proteinExistence type="predicted"/>
<evidence type="ECO:0008006" key="3">
    <source>
        <dbReference type="Google" id="ProtNLM"/>
    </source>
</evidence>
<sequence length="130" mass="14617">MVEALGVVLSITALIEVSTTVIKYLNAVKEAPKKRDELLNELSDLVHWLSKVIPLTISPTVPPSLSDAAIAGDLWLTMMWVLSSPFAWLVTLLGDLKRKLEPALNSMKLFLWTFKKECVEDTLKKIERIK</sequence>
<dbReference type="AlphaFoldDB" id="A0A2H3EAG1"/>
<gene>
    <name evidence="1" type="ORF">ARMGADRAFT_1161765</name>
</gene>
<dbReference type="EMBL" id="KZ293648">
    <property type="protein sequence ID" value="PBK98357.1"/>
    <property type="molecule type" value="Genomic_DNA"/>
</dbReference>
<accession>A0A2H3EAG1</accession>
<keyword evidence="2" id="KW-1185">Reference proteome</keyword>
<name>A0A2H3EAG1_ARMGA</name>
<dbReference type="Proteomes" id="UP000217790">
    <property type="component" value="Unassembled WGS sequence"/>
</dbReference>